<dbReference type="PROSITE" id="PS00571">
    <property type="entry name" value="AMIDASES"/>
    <property type="match status" value="1"/>
</dbReference>
<reference evidence="8" key="1">
    <citation type="submission" date="2020-05" db="EMBL/GenBank/DDBJ databases">
        <title>Mycena genomes resolve the evolution of fungal bioluminescence.</title>
        <authorList>
            <person name="Tsai I.J."/>
        </authorList>
    </citation>
    <scope>NUCLEOTIDE SEQUENCE</scope>
    <source>
        <strain evidence="8">110903Hualien_Pintung</strain>
    </source>
</reference>
<feature type="active site" description="Charge relay system" evidence="5">
    <location>
        <position position="214"/>
    </location>
</feature>
<dbReference type="EC" id="3.5.1.4" evidence="3"/>
<dbReference type="InterPro" id="IPR036928">
    <property type="entry name" value="AS_sf"/>
</dbReference>
<proteinExistence type="inferred from homology"/>
<name>A0A8H6ST53_MYCCL</name>
<feature type="binding site" evidence="6">
    <location>
        <position position="189"/>
    </location>
    <ligand>
        <name>substrate</name>
    </ligand>
</feature>
<dbReference type="InterPro" id="IPR023631">
    <property type="entry name" value="Amidase_dom"/>
</dbReference>
<evidence type="ECO:0000259" key="7">
    <source>
        <dbReference type="Pfam" id="PF01425"/>
    </source>
</evidence>
<dbReference type="Pfam" id="PF01425">
    <property type="entry name" value="Amidase"/>
    <property type="match status" value="1"/>
</dbReference>
<dbReference type="PANTHER" id="PTHR46072:SF4">
    <property type="entry name" value="AMIDASE C550.07-RELATED"/>
    <property type="match status" value="1"/>
</dbReference>
<dbReference type="Gene3D" id="3.90.1300.10">
    <property type="entry name" value="Amidase signature (AS) domain"/>
    <property type="match status" value="1"/>
</dbReference>
<keyword evidence="4" id="KW-0378">Hydrolase</keyword>
<gene>
    <name evidence="8" type="ORF">HMN09_00785700</name>
</gene>
<sequence length="568" mass="62505">MSESSIVWPQAALDAVAQLQAKIPPEYRLSADFIAKYPPRSDVRGAATDCGILTAKELDITSLETDSVSLLSRIKSKEFTAVEVTRAFTKRAAVGQQLLHYLTDFFPDEALKRAQELDDLYERTGQLVGPLHGLPIDIKANMMVEGTKASSGFVVDCLQPEATQHGLIAQILYDAGAVFYAKTNLPQSIMHLETYSFWGETRNPWNTALTPGGSSGGSSALVAFGGSTMGVGSDIGGSLRSPANACGIWTLKPTTQRLPKGSGCVPMLGADSILSTYGPLCRSLRDVELFFSTIIATKPWLKSPDLVPIPWHIPTAPSFSGTNGRLRVGVMWHDGVVLPQPPIRRALKEFAEKLRKDQSIEVVDYTPFKHKEAGDLAHALYFVDGGARIRAKAAEGGEPLVPLTQWVITRPTVKNHNISELWEVRTWYFYLELFADYDIAQLIARRDGLRVEYLAHFNAQNLDVVLCPAGAGPAPVLGTCKYWGYTNVWNFLDYPAAVFPTGALCDPAIDLEDTSRQYMSDADEYNARCYDAQVFKDMPLALQLVSRRYSEEFLVCALRQISSSLPLQ</sequence>
<evidence type="ECO:0000256" key="1">
    <source>
        <dbReference type="ARBA" id="ARBA00001311"/>
    </source>
</evidence>
<evidence type="ECO:0000313" key="9">
    <source>
        <dbReference type="Proteomes" id="UP000613580"/>
    </source>
</evidence>
<comment type="caution">
    <text evidence="8">The sequence shown here is derived from an EMBL/GenBank/DDBJ whole genome shotgun (WGS) entry which is preliminary data.</text>
</comment>
<organism evidence="8 9">
    <name type="scientific">Mycena chlorophos</name>
    <name type="common">Agaric fungus</name>
    <name type="synonym">Agaricus chlorophos</name>
    <dbReference type="NCBI Taxonomy" id="658473"/>
    <lineage>
        <taxon>Eukaryota</taxon>
        <taxon>Fungi</taxon>
        <taxon>Dikarya</taxon>
        <taxon>Basidiomycota</taxon>
        <taxon>Agaricomycotina</taxon>
        <taxon>Agaricomycetes</taxon>
        <taxon>Agaricomycetidae</taxon>
        <taxon>Agaricales</taxon>
        <taxon>Marasmiineae</taxon>
        <taxon>Mycenaceae</taxon>
        <taxon>Mycena</taxon>
    </lineage>
</organism>
<feature type="binding site" evidence="6">
    <location>
        <position position="214"/>
    </location>
    <ligand>
        <name>substrate</name>
    </ligand>
</feature>
<comment type="catalytic activity">
    <reaction evidence="1">
        <text>a monocarboxylic acid amide + H2O = a monocarboxylate + NH4(+)</text>
        <dbReference type="Rhea" id="RHEA:12020"/>
        <dbReference type="ChEBI" id="CHEBI:15377"/>
        <dbReference type="ChEBI" id="CHEBI:28938"/>
        <dbReference type="ChEBI" id="CHEBI:35757"/>
        <dbReference type="ChEBI" id="CHEBI:83628"/>
        <dbReference type="EC" id="3.5.1.4"/>
    </reaction>
</comment>
<evidence type="ECO:0000256" key="2">
    <source>
        <dbReference type="ARBA" id="ARBA00009199"/>
    </source>
</evidence>
<feature type="domain" description="Amidase" evidence="7">
    <location>
        <begin position="83"/>
        <end position="554"/>
    </location>
</feature>
<evidence type="ECO:0000256" key="5">
    <source>
        <dbReference type="PIRSR" id="PIRSR001221-1"/>
    </source>
</evidence>
<feature type="binding site" evidence="6">
    <location>
        <begin position="235"/>
        <end position="238"/>
    </location>
    <ligand>
        <name>substrate</name>
    </ligand>
</feature>
<accession>A0A8H6ST53</accession>
<protein>
    <recommendedName>
        <fullName evidence="3">amidase</fullName>
        <ecNumber evidence="3">3.5.1.4</ecNumber>
    </recommendedName>
</protein>
<dbReference type="InterPro" id="IPR020556">
    <property type="entry name" value="Amidase_CS"/>
</dbReference>
<dbReference type="PIRSF" id="PIRSF001221">
    <property type="entry name" value="Amidase_fungi"/>
    <property type="match status" value="1"/>
</dbReference>
<evidence type="ECO:0000256" key="6">
    <source>
        <dbReference type="PIRSR" id="PIRSR001221-2"/>
    </source>
</evidence>
<dbReference type="OrthoDB" id="6428749at2759"/>
<dbReference type="GO" id="GO:0004040">
    <property type="term" value="F:amidase activity"/>
    <property type="evidence" value="ECO:0007669"/>
    <property type="project" value="UniProtKB-EC"/>
</dbReference>
<dbReference type="Proteomes" id="UP000613580">
    <property type="component" value="Unassembled WGS sequence"/>
</dbReference>
<feature type="active site" description="Acyl-ester intermediate" evidence="5">
    <location>
        <position position="238"/>
    </location>
</feature>
<feature type="active site" description="Charge relay system" evidence="5">
    <location>
        <position position="139"/>
    </location>
</feature>
<keyword evidence="9" id="KW-1185">Reference proteome</keyword>
<dbReference type="EMBL" id="JACAZE010000010">
    <property type="protein sequence ID" value="KAF7305338.1"/>
    <property type="molecule type" value="Genomic_DNA"/>
</dbReference>
<dbReference type="AlphaFoldDB" id="A0A8H6ST53"/>
<dbReference type="SUPFAM" id="SSF75304">
    <property type="entry name" value="Amidase signature (AS) enzymes"/>
    <property type="match status" value="1"/>
</dbReference>
<comment type="similarity">
    <text evidence="2">Belongs to the amidase family.</text>
</comment>
<evidence type="ECO:0000256" key="4">
    <source>
        <dbReference type="ARBA" id="ARBA00022801"/>
    </source>
</evidence>
<dbReference type="PANTHER" id="PTHR46072">
    <property type="entry name" value="AMIDASE-RELATED-RELATED"/>
    <property type="match status" value="1"/>
</dbReference>
<evidence type="ECO:0000313" key="8">
    <source>
        <dbReference type="EMBL" id="KAF7305338.1"/>
    </source>
</evidence>
<evidence type="ECO:0000256" key="3">
    <source>
        <dbReference type="ARBA" id="ARBA00012922"/>
    </source>
</evidence>